<comment type="catalytic activity">
    <reaction evidence="1 10">
        <text>[protein]-peptidylproline (omega=180) = [protein]-peptidylproline (omega=0)</text>
        <dbReference type="Rhea" id="RHEA:16237"/>
        <dbReference type="Rhea" id="RHEA-COMP:10747"/>
        <dbReference type="Rhea" id="RHEA-COMP:10748"/>
        <dbReference type="ChEBI" id="CHEBI:83833"/>
        <dbReference type="ChEBI" id="CHEBI:83834"/>
        <dbReference type="EC" id="5.2.1.8"/>
    </reaction>
</comment>
<evidence type="ECO:0000256" key="3">
    <source>
        <dbReference type="ARBA" id="ARBA00005464"/>
    </source>
</evidence>
<comment type="subcellular location">
    <subcellularLocation>
        <location evidence="2">Cytoplasm</location>
    </subcellularLocation>
</comment>
<dbReference type="InterPro" id="IPR046357">
    <property type="entry name" value="PPIase_dom_sf"/>
</dbReference>
<evidence type="ECO:0000256" key="6">
    <source>
        <dbReference type="ARBA" id="ARBA00023186"/>
    </source>
</evidence>
<dbReference type="GO" id="GO:0005737">
    <property type="term" value="C:cytoplasm"/>
    <property type="evidence" value="ECO:0007669"/>
    <property type="project" value="UniProtKB-SubCell"/>
</dbReference>
<accession>A0A923NFP0</accession>
<dbReference type="GO" id="GO:0015031">
    <property type="term" value="P:protein transport"/>
    <property type="evidence" value="ECO:0007669"/>
    <property type="project" value="InterPro"/>
</dbReference>
<comment type="similarity">
    <text evidence="3">Belongs to the FKBP-type PPIase family. Tig subfamily.</text>
</comment>
<comment type="function">
    <text evidence="9">Involved in protein export. Acts as a chaperone by maintaining the newly synthesized protein in an open conformation. Functions as a peptidyl-prolyl cis-trans isomerase.</text>
</comment>
<keyword evidence="6" id="KW-0143">Chaperone</keyword>
<dbReference type="PROSITE" id="PS50059">
    <property type="entry name" value="FKBP_PPIASE"/>
    <property type="match status" value="1"/>
</dbReference>
<sequence length="356" mass="39870">MKKRIIAGLLCGMMVLGLASCGSSMSYEDYDLKDYLKVGEYKGLAVAPYSVTVTDEDVDAQIQSNLDAAATDKKLDKNTAIEDGDTVNINYTGKIDGKTFDGGSAEKQDLTIGSGSFIDGFESGLIGHKKGETVTLDLKFPDDYSEDSLKGKAVTFTVKINSATRSVVPELNEAFVKKHSDYDTVEEYTKSIQKELYDQKETEAVNNQKTTLWSAALDNTEVKKYPDRELNHYIEFNSDQLDQTAKQYGVSREDMLKQYDLDDEDEFNAVNEDSSKLRVKQEMLIQYIADKENLSYTDKEKEALIKSFEAQGYDADAIEQQTGRTLEDYVHIELLYEKVLDFLLDNANITGAPTTE</sequence>
<evidence type="ECO:0000259" key="12">
    <source>
        <dbReference type="PROSITE" id="PS50059"/>
    </source>
</evidence>
<dbReference type="InterPro" id="IPR027304">
    <property type="entry name" value="Trigger_fact/SurA_dom_sf"/>
</dbReference>
<evidence type="ECO:0000256" key="10">
    <source>
        <dbReference type="PROSITE-ProRule" id="PRU00277"/>
    </source>
</evidence>
<dbReference type="InterPro" id="IPR008880">
    <property type="entry name" value="Trigger_fac_C"/>
</dbReference>
<proteinExistence type="inferred from homology"/>
<evidence type="ECO:0000256" key="1">
    <source>
        <dbReference type="ARBA" id="ARBA00000971"/>
    </source>
</evidence>
<dbReference type="NCBIfam" id="TIGR00115">
    <property type="entry name" value="tig"/>
    <property type="match status" value="1"/>
</dbReference>
<feature type="domain" description="PPIase FKBP-type" evidence="12">
    <location>
        <begin position="84"/>
        <end position="152"/>
    </location>
</feature>
<evidence type="ECO:0000313" key="13">
    <source>
        <dbReference type="EMBL" id="MBC6000226.1"/>
    </source>
</evidence>
<feature type="signal peptide" evidence="11">
    <location>
        <begin position="1"/>
        <end position="19"/>
    </location>
</feature>
<dbReference type="AlphaFoldDB" id="A0A923NFP0"/>
<reference evidence="13" key="1">
    <citation type="submission" date="2020-08" db="EMBL/GenBank/DDBJ databases">
        <authorList>
            <person name="Liu C."/>
            <person name="Sun Q."/>
        </authorList>
    </citation>
    <scope>NUCLEOTIDE SEQUENCE</scope>
    <source>
        <strain evidence="13">BX16</strain>
    </source>
</reference>
<keyword evidence="4" id="KW-0132">Cell division</keyword>
<dbReference type="SUPFAM" id="SSF54534">
    <property type="entry name" value="FKBP-like"/>
    <property type="match status" value="1"/>
</dbReference>
<evidence type="ECO:0000256" key="9">
    <source>
        <dbReference type="ARBA" id="ARBA00024849"/>
    </source>
</evidence>
<gene>
    <name evidence="13" type="primary">tig</name>
    <name evidence="13" type="ORF">H8876_09465</name>
</gene>
<dbReference type="Pfam" id="PF05698">
    <property type="entry name" value="Trigger_C"/>
    <property type="match status" value="1"/>
</dbReference>
<dbReference type="GO" id="GO:0051301">
    <property type="term" value="P:cell division"/>
    <property type="evidence" value="ECO:0007669"/>
    <property type="project" value="UniProtKB-KW"/>
</dbReference>
<feature type="chain" id="PRO_5039388264" description="peptidylprolyl isomerase" evidence="11">
    <location>
        <begin position="20"/>
        <end position="356"/>
    </location>
</feature>
<dbReference type="EMBL" id="JACRWC010000111">
    <property type="protein sequence ID" value="MBC6000226.1"/>
    <property type="molecule type" value="Genomic_DNA"/>
</dbReference>
<evidence type="ECO:0000256" key="2">
    <source>
        <dbReference type="ARBA" id="ARBA00004496"/>
    </source>
</evidence>
<organism evidence="13 14">
    <name type="scientific">Lentihominibacter faecis</name>
    <dbReference type="NCBI Taxonomy" id="2764712"/>
    <lineage>
        <taxon>Bacteria</taxon>
        <taxon>Bacillati</taxon>
        <taxon>Bacillota</taxon>
        <taxon>Clostridia</taxon>
        <taxon>Peptostreptococcales</taxon>
        <taxon>Anaerovoracaceae</taxon>
        <taxon>Lentihominibacter</taxon>
    </lineage>
</organism>
<dbReference type="Gene3D" id="3.10.50.40">
    <property type="match status" value="1"/>
</dbReference>
<protein>
    <recommendedName>
        <fullName evidence="10">peptidylprolyl isomerase</fullName>
        <ecNumber evidence="10">5.2.1.8</ecNumber>
    </recommendedName>
</protein>
<dbReference type="SUPFAM" id="SSF109998">
    <property type="entry name" value="Triger factor/SurA peptide-binding domain-like"/>
    <property type="match status" value="1"/>
</dbReference>
<dbReference type="InterPro" id="IPR005215">
    <property type="entry name" value="Trig_fac"/>
</dbReference>
<dbReference type="Proteomes" id="UP000644115">
    <property type="component" value="Unassembled WGS sequence"/>
</dbReference>
<dbReference type="Gene3D" id="1.10.3120.10">
    <property type="entry name" value="Trigger factor, C-terminal domain"/>
    <property type="match status" value="1"/>
</dbReference>
<keyword evidence="8" id="KW-0131">Cell cycle</keyword>
<keyword evidence="11" id="KW-0732">Signal</keyword>
<keyword evidence="5 10" id="KW-0697">Rotamase</keyword>
<dbReference type="Pfam" id="PF00254">
    <property type="entry name" value="FKBP_C"/>
    <property type="match status" value="1"/>
</dbReference>
<dbReference type="InterPro" id="IPR001179">
    <property type="entry name" value="PPIase_FKBP_dom"/>
</dbReference>
<dbReference type="GO" id="GO:0003755">
    <property type="term" value="F:peptidyl-prolyl cis-trans isomerase activity"/>
    <property type="evidence" value="ECO:0007669"/>
    <property type="project" value="UniProtKB-KW"/>
</dbReference>
<dbReference type="FunFam" id="3.10.50.40:FF:000001">
    <property type="entry name" value="Trigger factor"/>
    <property type="match status" value="1"/>
</dbReference>
<evidence type="ECO:0000256" key="7">
    <source>
        <dbReference type="ARBA" id="ARBA00023235"/>
    </source>
</evidence>
<dbReference type="RefSeq" id="WP_249287542.1">
    <property type="nucleotide sequence ID" value="NZ_JACRWC010000111.1"/>
</dbReference>
<keyword evidence="7 10" id="KW-0413">Isomerase</keyword>
<comment type="caution">
    <text evidence="13">The sequence shown here is derived from an EMBL/GenBank/DDBJ whole genome shotgun (WGS) entry which is preliminary data.</text>
</comment>
<dbReference type="GO" id="GO:0006457">
    <property type="term" value="P:protein folding"/>
    <property type="evidence" value="ECO:0007669"/>
    <property type="project" value="InterPro"/>
</dbReference>
<dbReference type="InterPro" id="IPR037041">
    <property type="entry name" value="Trigger_fac_C_sf"/>
</dbReference>
<evidence type="ECO:0000256" key="5">
    <source>
        <dbReference type="ARBA" id="ARBA00023110"/>
    </source>
</evidence>
<evidence type="ECO:0000256" key="4">
    <source>
        <dbReference type="ARBA" id="ARBA00022618"/>
    </source>
</evidence>
<evidence type="ECO:0000256" key="8">
    <source>
        <dbReference type="ARBA" id="ARBA00023306"/>
    </source>
</evidence>
<dbReference type="EC" id="5.2.1.8" evidence="10"/>
<keyword evidence="14" id="KW-1185">Reference proteome</keyword>
<dbReference type="PROSITE" id="PS51257">
    <property type="entry name" value="PROKAR_LIPOPROTEIN"/>
    <property type="match status" value="1"/>
</dbReference>
<evidence type="ECO:0000256" key="11">
    <source>
        <dbReference type="SAM" id="SignalP"/>
    </source>
</evidence>
<name>A0A923NFP0_9FIRM</name>
<evidence type="ECO:0000313" key="14">
    <source>
        <dbReference type="Proteomes" id="UP000644115"/>
    </source>
</evidence>